<dbReference type="InterPro" id="IPR037682">
    <property type="entry name" value="TonB_C"/>
</dbReference>
<keyword evidence="6 11" id="KW-0812">Transmembrane</keyword>
<keyword evidence="5" id="KW-0997">Cell inner membrane</keyword>
<dbReference type="GO" id="GO:0015031">
    <property type="term" value="P:protein transport"/>
    <property type="evidence" value="ECO:0007669"/>
    <property type="project" value="UniProtKB-KW"/>
</dbReference>
<dbReference type="GO" id="GO:0098797">
    <property type="term" value="C:plasma membrane protein complex"/>
    <property type="evidence" value="ECO:0007669"/>
    <property type="project" value="TreeGrafter"/>
</dbReference>
<name>A0A2K9NBS6_9PROT</name>
<dbReference type="InterPro" id="IPR006260">
    <property type="entry name" value="TonB/TolA_C"/>
</dbReference>
<dbReference type="Proteomes" id="UP000234752">
    <property type="component" value="Chromosome eg_1"/>
</dbReference>
<feature type="transmembrane region" description="Helical" evidence="11">
    <location>
        <begin position="20"/>
        <end position="38"/>
    </location>
</feature>
<evidence type="ECO:0000256" key="9">
    <source>
        <dbReference type="ARBA" id="ARBA00023136"/>
    </source>
</evidence>
<sequence>MSYLSQSSYRRQQPQSSGRLVGIAVVILLHVGVIYALATGLAQKVVHVIADPIKTEIIEEIAPPPEETPPPPPPPKFDTPPPPFIPPPEIQIAQPPPAANAIQTTTAERPPVVQPPGRPAPAAPPAPPTGGKIDVKSLAKNRPEYPAQSIRLEEAGTTVMRLFCNADGRISDATIEKSSGYERLDNAWMKEAKRGRWKCDPPTVNGQPQGAWIPSMVPLTFRLEDAR</sequence>
<evidence type="ECO:0000256" key="7">
    <source>
        <dbReference type="ARBA" id="ARBA00022927"/>
    </source>
</evidence>
<keyword evidence="4" id="KW-1003">Cell membrane</keyword>
<dbReference type="KEGG" id="ncb:C0V82_06910"/>
<evidence type="ECO:0000259" key="12">
    <source>
        <dbReference type="PROSITE" id="PS52015"/>
    </source>
</evidence>
<evidence type="ECO:0000256" key="6">
    <source>
        <dbReference type="ARBA" id="ARBA00022692"/>
    </source>
</evidence>
<evidence type="ECO:0000256" key="1">
    <source>
        <dbReference type="ARBA" id="ARBA00004383"/>
    </source>
</evidence>
<dbReference type="Gene3D" id="3.30.1150.10">
    <property type="match status" value="1"/>
</dbReference>
<evidence type="ECO:0000256" key="5">
    <source>
        <dbReference type="ARBA" id="ARBA00022519"/>
    </source>
</evidence>
<dbReference type="OrthoDB" id="9792439at2"/>
<gene>
    <name evidence="13" type="ORF">C0V82_06910</name>
</gene>
<evidence type="ECO:0000256" key="3">
    <source>
        <dbReference type="ARBA" id="ARBA00022448"/>
    </source>
</evidence>
<keyword evidence="8 11" id="KW-1133">Transmembrane helix</keyword>
<evidence type="ECO:0000313" key="13">
    <source>
        <dbReference type="EMBL" id="AUN29986.1"/>
    </source>
</evidence>
<organism evidence="13 14">
    <name type="scientific">Niveispirillum cyanobacteriorum</name>
    <dbReference type="NCBI Taxonomy" id="1612173"/>
    <lineage>
        <taxon>Bacteria</taxon>
        <taxon>Pseudomonadati</taxon>
        <taxon>Pseudomonadota</taxon>
        <taxon>Alphaproteobacteria</taxon>
        <taxon>Rhodospirillales</taxon>
        <taxon>Azospirillaceae</taxon>
        <taxon>Niveispirillum</taxon>
    </lineage>
</organism>
<keyword evidence="9 11" id="KW-0472">Membrane</keyword>
<proteinExistence type="inferred from homology"/>
<feature type="region of interest" description="Disordered" evidence="10">
    <location>
        <begin position="59"/>
        <end position="94"/>
    </location>
</feature>
<dbReference type="PANTHER" id="PTHR33446:SF2">
    <property type="entry name" value="PROTEIN TONB"/>
    <property type="match status" value="1"/>
</dbReference>
<dbReference type="PROSITE" id="PS52015">
    <property type="entry name" value="TONB_CTD"/>
    <property type="match status" value="1"/>
</dbReference>
<dbReference type="InterPro" id="IPR051045">
    <property type="entry name" value="TonB-dependent_transducer"/>
</dbReference>
<evidence type="ECO:0000313" key="14">
    <source>
        <dbReference type="Proteomes" id="UP000234752"/>
    </source>
</evidence>
<keyword evidence="14" id="KW-1185">Reference proteome</keyword>
<keyword evidence="7" id="KW-0653">Protein transport</keyword>
<feature type="compositionally biased region" description="Pro residues" evidence="10">
    <location>
        <begin position="62"/>
        <end position="94"/>
    </location>
</feature>
<feature type="domain" description="TonB C-terminal" evidence="12">
    <location>
        <begin position="130"/>
        <end position="227"/>
    </location>
</feature>
<comment type="similarity">
    <text evidence="2">Belongs to the TonB family.</text>
</comment>
<keyword evidence="3" id="KW-0813">Transport</keyword>
<evidence type="ECO:0000256" key="8">
    <source>
        <dbReference type="ARBA" id="ARBA00022989"/>
    </source>
</evidence>
<comment type="subcellular location">
    <subcellularLocation>
        <location evidence="1">Cell inner membrane</location>
        <topology evidence="1">Single-pass membrane protein</topology>
        <orientation evidence="1">Periplasmic side</orientation>
    </subcellularLocation>
</comment>
<evidence type="ECO:0000256" key="10">
    <source>
        <dbReference type="SAM" id="MobiDB-lite"/>
    </source>
</evidence>
<dbReference type="NCBIfam" id="TIGR01352">
    <property type="entry name" value="tonB_Cterm"/>
    <property type="match status" value="1"/>
</dbReference>
<evidence type="ECO:0000256" key="11">
    <source>
        <dbReference type="SAM" id="Phobius"/>
    </source>
</evidence>
<feature type="compositionally biased region" description="Pro residues" evidence="10">
    <location>
        <begin position="112"/>
        <end position="128"/>
    </location>
</feature>
<evidence type="ECO:0000256" key="4">
    <source>
        <dbReference type="ARBA" id="ARBA00022475"/>
    </source>
</evidence>
<protein>
    <recommendedName>
        <fullName evidence="12">TonB C-terminal domain-containing protein</fullName>
    </recommendedName>
</protein>
<dbReference type="GO" id="GO:0055085">
    <property type="term" value="P:transmembrane transport"/>
    <property type="evidence" value="ECO:0007669"/>
    <property type="project" value="InterPro"/>
</dbReference>
<dbReference type="AlphaFoldDB" id="A0A2K9NBS6"/>
<dbReference type="SUPFAM" id="SSF74653">
    <property type="entry name" value="TolA/TonB C-terminal domain"/>
    <property type="match status" value="1"/>
</dbReference>
<reference evidence="13 14" key="1">
    <citation type="submission" date="2017-12" db="EMBL/GenBank/DDBJ databases">
        <title>Genomes of bacteria within cyanobacterial aggregates.</title>
        <authorList>
            <person name="Cai H."/>
        </authorList>
    </citation>
    <scope>NUCLEOTIDE SEQUENCE [LARGE SCALE GENOMIC DNA]</scope>
    <source>
        <strain evidence="13 14">TH16</strain>
    </source>
</reference>
<dbReference type="Pfam" id="PF03544">
    <property type="entry name" value="TonB_C"/>
    <property type="match status" value="1"/>
</dbReference>
<dbReference type="GO" id="GO:0031992">
    <property type="term" value="F:energy transducer activity"/>
    <property type="evidence" value="ECO:0007669"/>
    <property type="project" value="TreeGrafter"/>
</dbReference>
<dbReference type="EMBL" id="CP025611">
    <property type="protein sequence ID" value="AUN29986.1"/>
    <property type="molecule type" value="Genomic_DNA"/>
</dbReference>
<feature type="region of interest" description="Disordered" evidence="10">
    <location>
        <begin position="108"/>
        <end position="141"/>
    </location>
</feature>
<accession>A0A2K9NBS6</accession>
<dbReference type="RefSeq" id="WP_102111691.1">
    <property type="nucleotide sequence ID" value="NZ_BMGN01000003.1"/>
</dbReference>
<evidence type="ECO:0000256" key="2">
    <source>
        <dbReference type="ARBA" id="ARBA00006555"/>
    </source>
</evidence>
<dbReference type="PANTHER" id="PTHR33446">
    <property type="entry name" value="PROTEIN TONB-RELATED"/>
    <property type="match status" value="1"/>
</dbReference>